<feature type="compositionally biased region" description="Polar residues" evidence="4">
    <location>
        <begin position="434"/>
        <end position="450"/>
    </location>
</feature>
<feature type="compositionally biased region" description="Polar residues" evidence="4">
    <location>
        <begin position="456"/>
        <end position="479"/>
    </location>
</feature>
<comment type="caution">
    <text evidence="5">The sequence shown here is derived from an EMBL/GenBank/DDBJ whole genome shotgun (WGS) entry which is preliminary data.</text>
</comment>
<dbReference type="GO" id="GO:0005096">
    <property type="term" value="F:GTPase activator activity"/>
    <property type="evidence" value="ECO:0007669"/>
    <property type="project" value="UniProtKB-KW"/>
</dbReference>
<dbReference type="SUPFAM" id="SSF52047">
    <property type="entry name" value="RNI-like"/>
    <property type="match status" value="2"/>
</dbReference>
<reference evidence="5 6" key="1">
    <citation type="submission" date="2019-03" db="EMBL/GenBank/DDBJ databases">
        <title>Single cell metagenomics reveals metabolic interactions within the superorganism composed of flagellate Streblomastix strix and complex community of Bacteroidetes bacteria on its surface.</title>
        <authorList>
            <person name="Treitli S.C."/>
            <person name="Kolisko M."/>
            <person name="Husnik F."/>
            <person name="Keeling P."/>
            <person name="Hampl V."/>
        </authorList>
    </citation>
    <scope>NUCLEOTIDE SEQUENCE [LARGE SCALE GENOMIC DNA]</scope>
    <source>
        <strain evidence="5">ST1C</strain>
    </source>
</reference>
<sequence>MTRAFSTQIRRRNENESFEMEDFSKDLIFQPGTQTYQLVLRWRPLTHMDMIALALKFRDRSKKIDYLDIGQTSFEWNNIGNEGLKAILQAFQNNRRSRIKELDIHNNGIDDDGAIQLAEFLERNPVLSNVNIRFNQIGERGGVAIAHTFERNTHLKTIDMARCGIGDLTMLALKEALKKANELMPIETRSGQETHIGQKKHAALRDIFLENNDIGPDGLASLVSGLIASYDTHPIEQISLFNCQYVGHNNRDPCVDGIQQIGQLLLITTSLVSLDLGGCLIEDAGVSVLAESLSQASTLKSLNLQRNNLSNISAYNLKDALMKNQTLEELDLRRNKMNDEGRLKPREWQASHCPTARIEVIIWEDQPKRKINIDLKSDNMKNLFDSLSRDASDSDSNKDQQKPFNLVSTSEIQNSFNSLIDSVPSLPDLKHATGSASQNKTSLISNQSLTNVNMNANTNARTNGMGSRSGKRSQLTPQGLSNTSSSLQSSSSLLEDQRKSAFSLSRSNLEQHESVYEPKPKKLLIDWQHTYK</sequence>
<dbReference type="GO" id="GO:0048471">
    <property type="term" value="C:perinuclear region of cytoplasm"/>
    <property type="evidence" value="ECO:0007669"/>
    <property type="project" value="TreeGrafter"/>
</dbReference>
<evidence type="ECO:0000313" key="5">
    <source>
        <dbReference type="EMBL" id="KAA6399841.1"/>
    </source>
</evidence>
<evidence type="ECO:0000256" key="1">
    <source>
        <dbReference type="ARBA" id="ARBA00022468"/>
    </source>
</evidence>
<dbReference type="GO" id="GO:0006913">
    <property type="term" value="P:nucleocytoplasmic transport"/>
    <property type="evidence" value="ECO:0007669"/>
    <property type="project" value="TreeGrafter"/>
</dbReference>
<dbReference type="AlphaFoldDB" id="A0A5J4WY85"/>
<gene>
    <name evidence="5" type="ORF">EZS28_004626</name>
</gene>
<dbReference type="InterPro" id="IPR032675">
    <property type="entry name" value="LRR_dom_sf"/>
</dbReference>
<feature type="compositionally biased region" description="Basic and acidic residues" evidence="4">
    <location>
        <begin position="509"/>
        <end position="521"/>
    </location>
</feature>
<dbReference type="Proteomes" id="UP000324800">
    <property type="component" value="Unassembled WGS sequence"/>
</dbReference>
<dbReference type="Pfam" id="PF13516">
    <property type="entry name" value="LRR_6"/>
    <property type="match status" value="7"/>
</dbReference>
<accession>A0A5J4WY85</accession>
<dbReference type="PROSITE" id="PS51450">
    <property type="entry name" value="LRR"/>
    <property type="match status" value="1"/>
</dbReference>
<protein>
    <submittedName>
        <fullName evidence="5">Uncharacterized protein</fullName>
    </submittedName>
</protein>
<dbReference type="GO" id="GO:0005829">
    <property type="term" value="C:cytosol"/>
    <property type="evidence" value="ECO:0007669"/>
    <property type="project" value="TreeGrafter"/>
</dbReference>
<keyword evidence="2" id="KW-0433">Leucine-rich repeat</keyword>
<feature type="compositionally biased region" description="Low complexity" evidence="4">
    <location>
        <begin position="480"/>
        <end position="494"/>
    </location>
</feature>
<dbReference type="PANTHER" id="PTHR24113">
    <property type="entry name" value="RAN GTPASE-ACTIVATING PROTEIN 1"/>
    <property type="match status" value="1"/>
</dbReference>
<feature type="region of interest" description="Disordered" evidence="4">
    <location>
        <begin position="456"/>
        <end position="521"/>
    </location>
</feature>
<organism evidence="5 6">
    <name type="scientific">Streblomastix strix</name>
    <dbReference type="NCBI Taxonomy" id="222440"/>
    <lineage>
        <taxon>Eukaryota</taxon>
        <taxon>Metamonada</taxon>
        <taxon>Preaxostyla</taxon>
        <taxon>Oxymonadida</taxon>
        <taxon>Streblomastigidae</taxon>
        <taxon>Streblomastix</taxon>
    </lineage>
</organism>
<dbReference type="Gene3D" id="3.80.10.10">
    <property type="entry name" value="Ribonuclease Inhibitor"/>
    <property type="match status" value="2"/>
</dbReference>
<evidence type="ECO:0000313" key="6">
    <source>
        <dbReference type="Proteomes" id="UP000324800"/>
    </source>
</evidence>
<dbReference type="SMART" id="SM00368">
    <property type="entry name" value="LRR_RI"/>
    <property type="match status" value="7"/>
</dbReference>
<evidence type="ECO:0000256" key="4">
    <source>
        <dbReference type="SAM" id="MobiDB-lite"/>
    </source>
</evidence>
<keyword evidence="1" id="KW-0343">GTPase activation</keyword>
<evidence type="ECO:0000256" key="2">
    <source>
        <dbReference type="ARBA" id="ARBA00022614"/>
    </source>
</evidence>
<dbReference type="GO" id="GO:0031267">
    <property type="term" value="F:small GTPase binding"/>
    <property type="evidence" value="ECO:0007669"/>
    <property type="project" value="TreeGrafter"/>
</dbReference>
<dbReference type="OrthoDB" id="272549at2759"/>
<dbReference type="PANTHER" id="PTHR24113:SF12">
    <property type="entry name" value="RAN GTPASE-ACTIVATING PROTEIN 1"/>
    <property type="match status" value="1"/>
</dbReference>
<keyword evidence="3" id="KW-0677">Repeat</keyword>
<dbReference type="GO" id="GO:0005634">
    <property type="term" value="C:nucleus"/>
    <property type="evidence" value="ECO:0007669"/>
    <property type="project" value="TreeGrafter"/>
</dbReference>
<dbReference type="InterPro" id="IPR027038">
    <property type="entry name" value="RanGap"/>
</dbReference>
<name>A0A5J4WY85_9EUKA</name>
<proteinExistence type="predicted"/>
<dbReference type="EMBL" id="SNRW01000669">
    <property type="protein sequence ID" value="KAA6399841.1"/>
    <property type="molecule type" value="Genomic_DNA"/>
</dbReference>
<feature type="region of interest" description="Disordered" evidence="4">
    <location>
        <begin position="431"/>
        <end position="450"/>
    </location>
</feature>
<dbReference type="InterPro" id="IPR001611">
    <property type="entry name" value="Leu-rich_rpt"/>
</dbReference>
<evidence type="ECO:0000256" key="3">
    <source>
        <dbReference type="ARBA" id="ARBA00022737"/>
    </source>
</evidence>